<dbReference type="EMBL" id="AWTN01000094">
    <property type="protein sequence ID" value="KGG90995.1"/>
    <property type="molecule type" value="Genomic_DNA"/>
</dbReference>
<dbReference type="Proteomes" id="UP000029567">
    <property type="component" value="Unassembled WGS sequence"/>
</dbReference>
<evidence type="ECO:0000313" key="2">
    <source>
        <dbReference type="Proteomes" id="UP000029567"/>
    </source>
</evidence>
<dbReference type="AlphaFoldDB" id="A0A0E3BEV7"/>
<proteinExistence type="predicted"/>
<reference evidence="1 2" key="1">
    <citation type="submission" date="2013-09" db="EMBL/GenBank/DDBJ databases">
        <title>High correlation between genotypes and phenotypes of environmental bacteria Comamonas testosteroni strains.</title>
        <authorList>
            <person name="Liu L."/>
            <person name="Zhu W."/>
            <person name="Xia X."/>
            <person name="Xu B."/>
            <person name="Luo M."/>
            <person name="Wang G."/>
        </authorList>
    </citation>
    <scope>NUCLEOTIDE SEQUENCE [LARGE SCALE GENOMIC DNA]</scope>
    <source>
        <strain evidence="1 2">JL14</strain>
    </source>
</reference>
<evidence type="ECO:0000313" key="1">
    <source>
        <dbReference type="EMBL" id="KGG90995.1"/>
    </source>
</evidence>
<comment type="caution">
    <text evidence="1">The sequence shown here is derived from an EMBL/GenBank/DDBJ whole genome shotgun (WGS) entry which is preliminary data.</text>
</comment>
<gene>
    <name evidence="1" type="ORF">P245_14500</name>
</gene>
<sequence>MVSLFVQVPEVSSEMRKWRSWLVHCMVKTARHYGEARELILAQLEEGRRTAQEMSGGRQLPILDFAFSMEDCITSLEKMLACIEVLTHRGHMVSQQVLALADERKRLNSFRRQQEHMHTQIASGQTGDGPIFVTTSQDGDGIKFRSLNMSFTEIHRLIEAAYHDLAALFPNFDPYSPSSASGTMTLSITATIEVSGQRQGSDLTGA</sequence>
<organism evidence="1 2">
    <name type="scientific">Comamonas thiooxydans</name>
    <dbReference type="NCBI Taxonomy" id="363952"/>
    <lineage>
        <taxon>Bacteria</taxon>
        <taxon>Pseudomonadati</taxon>
        <taxon>Pseudomonadota</taxon>
        <taxon>Betaproteobacteria</taxon>
        <taxon>Burkholderiales</taxon>
        <taxon>Comamonadaceae</taxon>
        <taxon>Comamonas</taxon>
    </lineage>
</organism>
<accession>A0A0E3BEV7</accession>
<protein>
    <submittedName>
        <fullName evidence="1">Uncharacterized protein</fullName>
    </submittedName>
</protein>
<name>A0A0E3BEV7_9BURK</name>